<feature type="signal peptide" evidence="2">
    <location>
        <begin position="1"/>
        <end position="19"/>
    </location>
</feature>
<protein>
    <submittedName>
        <fullName evidence="3">Aspergillopepsin-2</fullName>
    </submittedName>
</protein>
<accession>A0A0F9WUT4</accession>
<dbReference type="InterPro" id="IPR000250">
    <property type="entry name" value="Peptidase_G1"/>
</dbReference>
<dbReference type="EMBL" id="JOKZ01000689">
    <property type="protein sequence ID" value="KKO96920.1"/>
    <property type="molecule type" value="Genomic_DNA"/>
</dbReference>
<dbReference type="SUPFAM" id="SSF49899">
    <property type="entry name" value="Concanavalin A-like lectins/glucanases"/>
    <property type="match status" value="1"/>
</dbReference>
<evidence type="ECO:0000313" key="4">
    <source>
        <dbReference type="Proteomes" id="UP000034112"/>
    </source>
</evidence>
<dbReference type="OrthoDB" id="2862635at2759"/>
<dbReference type="GO" id="GO:0006508">
    <property type="term" value="P:proteolysis"/>
    <property type="evidence" value="ECO:0007669"/>
    <property type="project" value="InterPro"/>
</dbReference>
<dbReference type="PRINTS" id="PR00977">
    <property type="entry name" value="SCYTLDPTASE"/>
</dbReference>
<evidence type="ECO:0000313" key="3">
    <source>
        <dbReference type="EMBL" id="KKO96920.1"/>
    </source>
</evidence>
<dbReference type="GO" id="GO:0070007">
    <property type="term" value="F:glutamic-type endopeptidase activity"/>
    <property type="evidence" value="ECO:0007669"/>
    <property type="project" value="InterPro"/>
</dbReference>
<dbReference type="InterPro" id="IPR013320">
    <property type="entry name" value="ConA-like_dom_sf"/>
</dbReference>
<dbReference type="PANTHER" id="PTHR37536">
    <property type="entry name" value="PUTATIVE (AFU_ORTHOLOGUE AFUA_3G02970)-RELATED"/>
    <property type="match status" value="1"/>
</dbReference>
<keyword evidence="2" id="KW-0732">Signal</keyword>
<dbReference type="Gene3D" id="2.60.120.700">
    <property type="entry name" value="Peptidase G1"/>
    <property type="match status" value="1"/>
</dbReference>
<evidence type="ECO:0000256" key="1">
    <source>
        <dbReference type="PIRSR" id="PIRSR600250-50"/>
    </source>
</evidence>
<reference evidence="4" key="1">
    <citation type="journal article" date="2015" name="Genome Announc.">
        <title>Draft whole-genome sequence of the biocontrol agent Trichoderma harzianum T6776.</title>
        <authorList>
            <person name="Baroncelli R."/>
            <person name="Piaggeschi G."/>
            <person name="Fiorini L."/>
            <person name="Bertolini E."/>
            <person name="Zapparata A."/>
            <person name="Pe M.E."/>
            <person name="Sarrocco S."/>
            <person name="Vannacci G."/>
        </authorList>
    </citation>
    <scope>NUCLEOTIDE SEQUENCE [LARGE SCALE GENOMIC DNA]</scope>
    <source>
        <strain evidence="4">T6776</strain>
    </source>
</reference>
<dbReference type="PANTHER" id="PTHR37536:SF1">
    <property type="entry name" value="ASPERGILLOPEPSIN, PUTAITVE (AFU_ORTHOLOGUE AFUA_7G01200)"/>
    <property type="match status" value="1"/>
</dbReference>
<organism evidence="3 4">
    <name type="scientific">Trichoderma harzianum</name>
    <name type="common">Hypocrea lixii</name>
    <dbReference type="NCBI Taxonomy" id="5544"/>
    <lineage>
        <taxon>Eukaryota</taxon>
        <taxon>Fungi</taxon>
        <taxon>Dikarya</taxon>
        <taxon>Ascomycota</taxon>
        <taxon>Pezizomycotina</taxon>
        <taxon>Sordariomycetes</taxon>
        <taxon>Hypocreomycetidae</taxon>
        <taxon>Hypocreales</taxon>
        <taxon>Hypocreaceae</taxon>
        <taxon>Trichoderma</taxon>
    </lineage>
</organism>
<dbReference type="Pfam" id="PF01828">
    <property type="entry name" value="Peptidase_A4"/>
    <property type="match status" value="1"/>
</dbReference>
<name>A0A0F9WUT4_TRIHA</name>
<feature type="chain" id="PRO_5002529650" evidence="2">
    <location>
        <begin position="20"/>
        <end position="273"/>
    </location>
</feature>
<dbReference type="CDD" id="cd13426">
    <property type="entry name" value="Peptidase_G1"/>
    <property type="match status" value="1"/>
</dbReference>
<dbReference type="Proteomes" id="UP000034112">
    <property type="component" value="Unassembled WGS sequence"/>
</dbReference>
<comment type="caution">
    <text evidence="3">The sequence shown here is derived from an EMBL/GenBank/DDBJ whole genome shotgun (WGS) entry which is preliminary data.</text>
</comment>
<sequence>MKFGASTANLLLVATAALASSLSARKQTAMDAFRVRRSLRSSIASGPSANKTGETTDATSPNWAGVAISQQGVTEVSGTFTVPQPKMPPGADPNLAHCGVAWVGIDGWTNGDLIQTGVLWCTYIDNSTFWYPWYEYLPGFITEIDGVNVTAGSVVTVNAKKTGTNSGITTLTVDGVTVSHDFTGEEYSLPGTSAEWIVEDYSLGLGGPPYASFADFGTVTFTRATAVVNEATITPGEGNWVIVDLDQGNGPITSSSFSGSTVTVSYNSKMGAN</sequence>
<evidence type="ECO:0000256" key="2">
    <source>
        <dbReference type="SAM" id="SignalP"/>
    </source>
</evidence>
<feature type="active site" description="Proton acceptor" evidence="1">
    <location>
        <position position="199"/>
    </location>
</feature>
<dbReference type="InterPro" id="IPR038656">
    <property type="entry name" value="Peptidase_G1_sf"/>
</dbReference>
<dbReference type="OMA" id="PWYEYLP"/>
<gene>
    <name evidence="3" type="ORF">THAR02_10973</name>
</gene>
<proteinExistence type="predicted"/>
<dbReference type="AlphaFoldDB" id="A0A0F9WUT4"/>